<evidence type="ECO:0000313" key="2">
    <source>
        <dbReference type="Proteomes" id="UP001063166"/>
    </source>
</evidence>
<proteinExistence type="predicted"/>
<gene>
    <name evidence="1" type="ORF">LshimejAT787_0901910</name>
</gene>
<dbReference type="OrthoDB" id="3167300at2759"/>
<accession>A0A9P3US99</accession>
<keyword evidence="2" id="KW-1185">Reference proteome</keyword>
<name>A0A9P3US99_LYOSH</name>
<dbReference type="AlphaFoldDB" id="A0A9P3US99"/>
<dbReference type="EMBL" id="BRPK01000009">
    <property type="protein sequence ID" value="GLB40976.1"/>
    <property type="molecule type" value="Genomic_DNA"/>
</dbReference>
<organism evidence="1 2">
    <name type="scientific">Lyophyllum shimeji</name>
    <name type="common">Hon-shimeji</name>
    <name type="synonym">Tricholoma shimeji</name>
    <dbReference type="NCBI Taxonomy" id="47721"/>
    <lineage>
        <taxon>Eukaryota</taxon>
        <taxon>Fungi</taxon>
        <taxon>Dikarya</taxon>
        <taxon>Basidiomycota</taxon>
        <taxon>Agaricomycotina</taxon>
        <taxon>Agaricomycetes</taxon>
        <taxon>Agaricomycetidae</taxon>
        <taxon>Agaricales</taxon>
        <taxon>Tricholomatineae</taxon>
        <taxon>Lyophyllaceae</taxon>
        <taxon>Lyophyllum</taxon>
    </lineage>
</organism>
<comment type="caution">
    <text evidence="1">The sequence shown here is derived from an EMBL/GenBank/DDBJ whole genome shotgun (WGS) entry which is preliminary data.</text>
</comment>
<protein>
    <submittedName>
        <fullName evidence="1">Uncharacterized protein</fullName>
    </submittedName>
</protein>
<dbReference type="Proteomes" id="UP001063166">
    <property type="component" value="Unassembled WGS sequence"/>
</dbReference>
<reference evidence="1" key="1">
    <citation type="submission" date="2022-07" db="EMBL/GenBank/DDBJ databases">
        <title>The genome of Lyophyllum shimeji provides insight into the initial evolution of ectomycorrhizal fungal genome.</title>
        <authorList>
            <person name="Kobayashi Y."/>
            <person name="Shibata T."/>
            <person name="Hirakawa H."/>
            <person name="Shigenobu S."/>
            <person name="Nishiyama T."/>
            <person name="Yamada A."/>
            <person name="Hasebe M."/>
            <person name="Kawaguchi M."/>
        </authorList>
    </citation>
    <scope>NUCLEOTIDE SEQUENCE</scope>
    <source>
        <strain evidence="1">AT787</strain>
    </source>
</reference>
<sequence length="251" mass="28639">MFPGVAGRVRELHCVQTETRKTSIWDLRSLKHLSKIRLDWHPRSMLLPRYTDRADRLPFAHVASSVIELEVRGLPWPSPLTFCNIHHIFPDLNVLRLQQERIWCGLCHTCSVARFRSPGPGKIVYEAGVGLPMHYAQTFSALQRLHTVFITIPDFGGGSTTLKEGGEFNKYLWAGECDRCMEVMYEDDAFRDSWVARKKGLSCTDKDSAKAVYVPPPALKRVEWRVWNAEGSEELDVQESEDEFSVSGEES</sequence>
<evidence type="ECO:0000313" key="1">
    <source>
        <dbReference type="EMBL" id="GLB40976.1"/>
    </source>
</evidence>